<protein>
    <submittedName>
        <fullName evidence="1">Uncharacterized protein</fullName>
    </submittedName>
</protein>
<accession>A0AAV1S8L3</accession>
<evidence type="ECO:0000313" key="1">
    <source>
        <dbReference type="EMBL" id="CAK7346668.1"/>
    </source>
</evidence>
<proteinExistence type="predicted"/>
<comment type="caution">
    <text evidence="1">The sequence shown here is derived from an EMBL/GenBank/DDBJ whole genome shotgun (WGS) entry which is preliminary data.</text>
</comment>
<name>A0AAV1S8L3_9ROSI</name>
<organism evidence="1 2">
    <name type="scientific">Dovyalis caffra</name>
    <dbReference type="NCBI Taxonomy" id="77055"/>
    <lineage>
        <taxon>Eukaryota</taxon>
        <taxon>Viridiplantae</taxon>
        <taxon>Streptophyta</taxon>
        <taxon>Embryophyta</taxon>
        <taxon>Tracheophyta</taxon>
        <taxon>Spermatophyta</taxon>
        <taxon>Magnoliopsida</taxon>
        <taxon>eudicotyledons</taxon>
        <taxon>Gunneridae</taxon>
        <taxon>Pentapetalae</taxon>
        <taxon>rosids</taxon>
        <taxon>fabids</taxon>
        <taxon>Malpighiales</taxon>
        <taxon>Salicaceae</taxon>
        <taxon>Flacourtieae</taxon>
        <taxon>Dovyalis</taxon>
    </lineage>
</organism>
<sequence>MASSKGRTNVDNEVYGETVTEDLAWKRDFLRSKENEILRSKTETYVLGMKNTGTVESKIIDRRVPSKSKRCNWSSNLDFSVDQGTFDEVSITAI</sequence>
<gene>
    <name evidence="1" type="ORF">DCAF_LOCUS19345</name>
</gene>
<dbReference type="AlphaFoldDB" id="A0AAV1S8L3"/>
<dbReference type="EMBL" id="CAWUPB010001173">
    <property type="protein sequence ID" value="CAK7346668.1"/>
    <property type="molecule type" value="Genomic_DNA"/>
</dbReference>
<dbReference type="Proteomes" id="UP001314170">
    <property type="component" value="Unassembled WGS sequence"/>
</dbReference>
<reference evidence="1 2" key="1">
    <citation type="submission" date="2024-01" db="EMBL/GenBank/DDBJ databases">
        <authorList>
            <person name="Waweru B."/>
        </authorList>
    </citation>
    <scope>NUCLEOTIDE SEQUENCE [LARGE SCALE GENOMIC DNA]</scope>
</reference>
<keyword evidence="2" id="KW-1185">Reference proteome</keyword>
<evidence type="ECO:0000313" key="2">
    <source>
        <dbReference type="Proteomes" id="UP001314170"/>
    </source>
</evidence>